<accession>A0A8R1IWW3</accession>
<evidence type="ECO:0000313" key="2">
    <source>
        <dbReference type="Proteomes" id="UP000005237"/>
    </source>
</evidence>
<name>A0A8R1IWW3_CAEJA</name>
<proteinExistence type="predicted"/>
<sequence>MVLFPFPYSFQRVSQLYAITVFRHQPVRLRGSHPIVGGIPHMSVRWAPTCQSVCSLALFDYYTAFGY</sequence>
<keyword evidence="2" id="KW-1185">Reference proteome</keyword>
<reference evidence="2" key="1">
    <citation type="submission" date="2010-08" db="EMBL/GenBank/DDBJ databases">
        <authorList>
            <consortium name="Caenorhabditis japonica Sequencing Consortium"/>
            <person name="Wilson R.K."/>
        </authorList>
    </citation>
    <scope>NUCLEOTIDE SEQUENCE [LARGE SCALE GENOMIC DNA]</scope>
    <source>
        <strain evidence="2">DF5081</strain>
    </source>
</reference>
<organism evidence="1 2">
    <name type="scientific">Caenorhabditis japonica</name>
    <dbReference type="NCBI Taxonomy" id="281687"/>
    <lineage>
        <taxon>Eukaryota</taxon>
        <taxon>Metazoa</taxon>
        <taxon>Ecdysozoa</taxon>
        <taxon>Nematoda</taxon>
        <taxon>Chromadorea</taxon>
        <taxon>Rhabditida</taxon>
        <taxon>Rhabditina</taxon>
        <taxon>Rhabditomorpha</taxon>
        <taxon>Rhabditoidea</taxon>
        <taxon>Rhabditidae</taxon>
        <taxon>Peloderinae</taxon>
        <taxon>Caenorhabditis</taxon>
    </lineage>
</organism>
<evidence type="ECO:0000313" key="1">
    <source>
        <dbReference type="EnsemblMetazoa" id="CJA40587.1"/>
    </source>
</evidence>
<dbReference type="Proteomes" id="UP000005237">
    <property type="component" value="Unassembled WGS sequence"/>
</dbReference>
<protein>
    <submittedName>
        <fullName evidence="1">Uncharacterized protein</fullName>
    </submittedName>
</protein>
<reference evidence="1" key="2">
    <citation type="submission" date="2022-06" db="UniProtKB">
        <authorList>
            <consortium name="EnsemblMetazoa"/>
        </authorList>
    </citation>
    <scope>IDENTIFICATION</scope>
    <source>
        <strain evidence="1">DF5081</strain>
    </source>
</reference>
<dbReference type="EnsemblMetazoa" id="CJA40587.1">
    <property type="protein sequence ID" value="CJA40587.1"/>
    <property type="gene ID" value="WBGene00216435"/>
</dbReference>
<dbReference type="AlphaFoldDB" id="A0A8R1IWW3"/>